<comment type="similarity">
    <text evidence="1">Belongs to the UPF0749 family.</text>
</comment>
<accession>A0A919KBQ6</accession>
<keyword evidence="5" id="KW-1185">Reference proteome</keyword>
<sequence>MTDRDDNGRDQTPPDLGLPTAGRKPPAADVSESIGGDPVADRPRLDPQAPAPAAPAGGDPAADRARLDGPAPVAPAGGDGADPAATRESEPDAGETSPTSPVTSMPETPGSANPERDLDRGGAKPGRGGLKRPAPAGTLIWVLLALLGFTLVVQLRSNDADSGLSTMRQEDLVQILSDLEARDSRLNTDIEALERNRQQLTSGVQGREAALEEANKRSQELGLLAGTIPGRGPGLEIVMDRVKASDVLNTVQELRGSGGEVMQISGANGASVRIVASTYFVDATGGGIIADGGRLAGPFRLLVIGSPETMRTALQIPGGVVASVKSDGGSVTMDSAAMVEVTAVRKATALQYARPVS</sequence>
<evidence type="ECO:0000313" key="5">
    <source>
        <dbReference type="Proteomes" id="UP000629619"/>
    </source>
</evidence>
<name>A0A919KBQ6_9ACTN</name>
<dbReference type="Pfam" id="PF05949">
    <property type="entry name" value="DUF881"/>
    <property type="match status" value="1"/>
</dbReference>
<feature type="region of interest" description="Disordered" evidence="2">
    <location>
        <begin position="1"/>
        <end position="132"/>
    </location>
</feature>
<dbReference type="AlphaFoldDB" id="A0A919KBQ6"/>
<keyword evidence="3" id="KW-0812">Transmembrane</keyword>
<feature type="transmembrane region" description="Helical" evidence="3">
    <location>
        <begin position="134"/>
        <end position="155"/>
    </location>
</feature>
<keyword evidence="3" id="KW-1133">Transmembrane helix</keyword>
<dbReference type="GO" id="GO:0005886">
    <property type="term" value="C:plasma membrane"/>
    <property type="evidence" value="ECO:0007669"/>
    <property type="project" value="TreeGrafter"/>
</dbReference>
<keyword evidence="3" id="KW-0472">Membrane</keyword>
<dbReference type="InterPro" id="IPR010273">
    <property type="entry name" value="DUF881"/>
</dbReference>
<evidence type="ECO:0000313" key="4">
    <source>
        <dbReference type="EMBL" id="GIF03368.1"/>
    </source>
</evidence>
<dbReference type="Gene3D" id="3.30.70.1880">
    <property type="entry name" value="Protein of unknown function DUF881"/>
    <property type="match status" value="1"/>
</dbReference>
<feature type="compositionally biased region" description="Low complexity" evidence="2">
    <location>
        <begin position="68"/>
        <end position="84"/>
    </location>
</feature>
<feature type="compositionally biased region" description="Polar residues" evidence="2">
    <location>
        <begin position="96"/>
        <end position="106"/>
    </location>
</feature>
<evidence type="ECO:0000256" key="2">
    <source>
        <dbReference type="SAM" id="MobiDB-lite"/>
    </source>
</evidence>
<protein>
    <submittedName>
        <fullName evidence="4">Membrane protein</fullName>
    </submittedName>
</protein>
<dbReference type="PANTHER" id="PTHR37313:SF2">
    <property type="entry name" value="UPF0749 PROTEIN YLXX"/>
    <property type="match status" value="1"/>
</dbReference>
<dbReference type="PANTHER" id="PTHR37313">
    <property type="entry name" value="UPF0749 PROTEIN RV1825"/>
    <property type="match status" value="1"/>
</dbReference>
<dbReference type="Proteomes" id="UP000629619">
    <property type="component" value="Unassembled WGS sequence"/>
</dbReference>
<evidence type="ECO:0000256" key="3">
    <source>
        <dbReference type="SAM" id="Phobius"/>
    </source>
</evidence>
<dbReference type="EMBL" id="BOMW01000009">
    <property type="protein sequence ID" value="GIF03368.1"/>
    <property type="molecule type" value="Genomic_DNA"/>
</dbReference>
<proteinExistence type="inferred from homology"/>
<organism evidence="4 5">
    <name type="scientific">Actinoplanes siamensis</name>
    <dbReference type="NCBI Taxonomy" id="1223317"/>
    <lineage>
        <taxon>Bacteria</taxon>
        <taxon>Bacillati</taxon>
        <taxon>Actinomycetota</taxon>
        <taxon>Actinomycetes</taxon>
        <taxon>Micromonosporales</taxon>
        <taxon>Micromonosporaceae</taxon>
        <taxon>Actinoplanes</taxon>
    </lineage>
</organism>
<reference evidence="4" key="1">
    <citation type="submission" date="2021-01" db="EMBL/GenBank/DDBJ databases">
        <title>Whole genome shotgun sequence of Actinoplanes siamensis NBRC 109076.</title>
        <authorList>
            <person name="Komaki H."/>
            <person name="Tamura T."/>
        </authorList>
    </citation>
    <scope>NUCLEOTIDE SEQUENCE</scope>
    <source>
        <strain evidence="4">NBRC 109076</strain>
    </source>
</reference>
<gene>
    <name evidence="4" type="ORF">Asi03nite_09060</name>
</gene>
<dbReference type="RefSeq" id="WP_239102376.1">
    <property type="nucleotide sequence ID" value="NZ_BOMW01000009.1"/>
</dbReference>
<comment type="caution">
    <text evidence="4">The sequence shown here is derived from an EMBL/GenBank/DDBJ whole genome shotgun (WGS) entry which is preliminary data.</text>
</comment>
<evidence type="ECO:0000256" key="1">
    <source>
        <dbReference type="ARBA" id="ARBA00009108"/>
    </source>
</evidence>